<organism evidence="4 5">
    <name type="scientific">Aphidius gifuensis</name>
    <name type="common">Parasitoid wasp</name>
    <dbReference type="NCBI Taxonomy" id="684658"/>
    <lineage>
        <taxon>Eukaryota</taxon>
        <taxon>Metazoa</taxon>
        <taxon>Ecdysozoa</taxon>
        <taxon>Arthropoda</taxon>
        <taxon>Hexapoda</taxon>
        <taxon>Insecta</taxon>
        <taxon>Pterygota</taxon>
        <taxon>Neoptera</taxon>
        <taxon>Endopterygota</taxon>
        <taxon>Hymenoptera</taxon>
        <taxon>Apocrita</taxon>
        <taxon>Ichneumonoidea</taxon>
        <taxon>Braconidae</taxon>
        <taxon>Aphidiinae</taxon>
        <taxon>Aphidius</taxon>
    </lineage>
</organism>
<dbReference type="AlphaFoldDB" id="A0A834XNS6"/>
<dbReference type="InterPro" id="IPR021133">
    <property type="entry name" value="HEAT_type_2"/>
</dbReference>
<sequence length="973" mass="110442">MTVCYKMADISYLQNEDVEDTDEQMAFSQPNDDWSDIQDWSHPMAKLQRYAGIQAQQNSQLVGRILIEVFRNAVDNGTELNVVEVMESVHKLINESDENVRLELIEQLPHVAMICQEVPERFGDVLSNHLIHLVCACLVDEDQQVRQATHTALMTFVERGLLDKGSIEFPVAPTLLMMGEQPGKLDLVTLAIDGMSKVASLLEPATAEKLFLRRYLSLCRDGNFFIRKLCALHFGEFSVALPKDTVYNKLLPMYVTLCKDAFWIVRKSCAEVIVSVACTVSLEHRSTILSEILANFLSDESKWVRISAYQHLGPFISTFAQQYTGFSYNQFGELVMTDHHGAELRYNMISFTGSPDSSMAASKVATDEDYDNINNSSSNNNIMLNSSNHSNVGNNNLQQNKENLPLNNLSKVQWCSVGSLETSNYYDNTRSSTPNNNHNNDDNSLTEEHHLFNPFLYYYIPPDLQLDDELVRAATSSVLTANNQQKPTIIIVDQNHQIINNVYNETSDNEDNTTTTKNDDDEKIEKEINIEEKTEKDDNDDIEIKLDNDNDDDEDNNSSLNKLEKSENNTIDYSTIFNDSNENKSTSDNESNTSLKSLNDTINLLTISDDNNQQEQQQINNNNNSNNTIKNDNDIKGQTIVPQILVDYFVSMADPEAWWNTNPSQIPRFCAFYFPAVVLTLGKDNWNMLKTAYGYLSDAREYKVRRIMASSIHEVAMILGEELSSQDLLPIYDGFIKDLDEVRIGALKHLSTFLKVLNPTDRCFFLPRLKAFLAMDNEWNWRFREEAAHKFLEAIPLFKPRDVYTFIMPLSFPLLNDKVSAVRHMARALVTQIVSYLATDEELITAHILELRTILTASTSKWTSRQSYALLCESLISCEAISAERFSKEFLPCLLALCSDPVPNVRLAAVRTLTTQVSHISNALGTKENEEIQKIFRIMRQDPDRDVRILAGGDAGTYSGDDRRKLIYTLSSN</sequence>
<evidence type="ECO:0000256" key="1">
    <source>
        <dbReference type="ARBA" id="ARBA00022737"/>
    </source>
</evidence>
<feature type="compositionally biased region" description="Low complexity" evidence="3">
    <location>
        <begin position="614"/>
        <end position="630"/>
    </location>
</feature>
<evidence type="ECO:0000313" key="4">
    <source>
        <dbReference type="EMBL" id="KAF7988644.1"/>
    </source>
</evidence>
<feature type="region of interest" description="Disordered" evidence="3">
    <location>
        <begin position="370"/>
        <end position="401"/>
    </location>
</feature>
<reference evidence="4 5" key="1">
    <citation type="submission" date="2020-08" db="EMBL/GenBank/DDBJ databases">
        <title>Aphidius gifuensis genome sequencing and assembly.</title>
        <authorList>
            <person name="Du Z."/>
        </authorList>
    </citation>
    <scope>NUCLEOTIDE SEQUENCE [LARGE SCALE GENOMIC DNA]</scope>
    <source>
        <strain evidence="4">YNYX2018</strain>
        <tissue evidence="4">Adults</tissue>
    </source>
</reference>
<evidence type="ECO:0008006" key="6">
    <source>
        <dbReference type="Google" id="ProtNLM"/>
    </source>
</evidence>
<protein>
    <recommendedName>
        <fullName evidence="6">Serine/threonine-protein phosphatase 4 regulatory subunit 1</fullName>
    </recommendedName>
</protein>
<keyword evidence="1" id="KW-0677">Repeat</keyword>
<evidence type="ECO:0000256" key="2">
    <source>
        <dbReference type="PROSITE-ProRule" id="PRU00103"/>
    </source>
</evidence>
<dbReference type="InterPro" id="IPR011989">
    <property type="entry name" value="ARM-like"/>
</dbReference>
<feature type="compositionally biased region" description="Basic and acidic residues" evidence="3">
    <location>
        <begin position="531"/>
        <end position="548"/>
    </location>
</feature>
<dbReference type="GO" id="GO:0019888">
    <property type="term" value="F:protein phosphatase regulator activity"/>
    <property type="evidence" value="ECO:0007669"/>
    <property type="project" value="TreeGrafter"/>
</dbReference>
<name>A0A834XNS6_APHGI</name>
<dbReference type="GO" id="GO:0005737">
    <property type="term" value="C:cytoplasm"/>
    <property type="evidence" value="ECO:0007669"/>
    <property type="project" value="TreeGrafter"/>
</dbReference>
<dbReference type="PANTHER" id="PTHR10648">
    <property type="entry name" value="SERINE/THREONINE-PROTEIN PHOSPHATASE PP2A 65 KDA REGULATORY SUBUNIT"/>
    <property type="match status" value="1"/>
</dbReference>
<feature type="compositionally biased region" description="Low complexity" evidence="3">
    <location>
        <begin position="372"/>
        <end position="401"/>
    </location>
</feature>
<accession>A0A834XNS6</accession>
<feature type="compositionally biased region" description="Polar residues" evidence="3">
    <location>
        <begin position="568"/>
        <end position="580"/>
    </location>
</feature>
<keyword evidence="5" id="KW-1185">Reference proteome</keyword>
<evidence type="ECO:0000256" key="3">
    <source>
        <dbReference type="SAM" id="MobiDB-lite"/>
    </source>
</evidence>
<dbReference type="InterPro" id="IPR051023">
    <property type="entry name" value="PP2A_Regulatory_Subunit_A"/>
</dbReference>
<comment type="caution">
    <text evidence="4">The sequence shown here is derived from an EMBL/GenBank/DDBJ whole genome shotgun (WGS) entry which is preliminary data.</text>
</comment>
<dbReference type="PROSITE" id="PS50077">
    <property type="entry name" value="HEAT_REPEAT"/>
    <property type="match status" value="1"/>
</dbReference>
<dbReference type="Proteomes" id="UP000639338">
    <property type="component" value="Unassembled WGS sequence"/>
</dbReference>
<dbReference type="PANTHER" id="PTHR10648:SF1">
    <property type="entry name" value="SERINE_THREONINE-PROTEIN PHOSPHATASE 4 REGULATORY SUBUNIT 1"/>
    <property type="match status" value="1"/>
</dbReference>
<dbReference type="Pfam" id="PF02985">
    <property type="entry name" value="HEAT"/>
    <property type="match status" value="1"/>
</dbReference>
<gene>
    <name evidence="4" type="ORF">HCN44_001217</name>
</gene>
<dbReference type="OrthoDB" id="340346at2759"/>
<dbReference type="Gene3D" id="1.25.10.10">
    <property type="entry name" value="Leucine-rich Repeat Variant"/>
    <property type="match status" value="2"/>
</dbReference>
<evidence type="ECO:0000313" key="5">
    <source>
        <dbReference type="Proteomes" id="UP000639338"/>
    </source>
</evidence>
<dbReference type="InterPro" id="IPR016024">
    <property type="entry name" value="ARM-type_fold"/>
</dbReference>
<dbReference type="EMBL" id="JACMRX010000005">
    <property type="protein sequence ID" value="KAF7988644.1"/>
    <property type="molecule type" value="Genomic_DNA"/>
</dbReference>
<dbReference type="SUPFAM" id="SSF48371">
    <property type="entry name" value="ARM repeat"/>
    <property type="match status" value="1"/>
</dbReference>
<proteinExistence type="predicted"/>
<feature type="region of interest" description="Disordered" evidence="3">
    <location>
        <begin position="614"/>
        <end position="634"/>
    </location>
</feature>
<dbReference type="InterPro" id="IPR000357">
    <property type="entry name" value="HEAT"/>
</dbReference>
<feature type="repeat" description="HEAT" evidence="2">
    <location>
        <begin position="890"/>
        <end position="928"/>
    </location>
</feature>
<feature type="region of interest" description="Disordered" evidence="3">
    <location>
        <begin position="531"/>
        <end position="595"/>
    </location>
</feature>